<dbReference type="EMBL" id="SRLO01000307">
    <property type="protein sequence ID" value="TNN61810.1"/>
    <property type="molecule type" value="Genomic_DNA"/>
</dbReference>
<reference evidence="2 3" key="1">
    <citation type="submission" date="2019-03" db="EMBL/GenBank/DDBJ databases">
        <title>First draft genome of Liparis tanakae, snailfish: a comprehensive survey of snailfish specific genes.</title>
        <authorList>
            <person name="Kim W."/>
            <person name="Song I."/>
            <person name="Jeong J.-H."/>
            <person name="Kim D."/>
            <person name="Kim S."/>
            <person name="Ryu S."/>
            <person name="Song J.Y."/>
            <person name="Lee S.K."/>
        </authorList>
    </citation>
    <scope>NUCLEOTIDE SEQUENCE [LARGE SCALE GENOMIC DNA]</scope>
    <source>
        <tissue evidence="2">Muscle</tissue>
    </source>
</reference>
<gene>
    <name evidence="2" type="ORF">EYF80_027927</name>
</gene>
<sequence length="79" mass="8776">MASSTSENCSWTGVEGKDIRHEERRIFIVIVIIFSVGLRLHRLPIKHDSFSRLSTGTGPILASGVPQTGEVLYCKIHQV</sequence>
<proteinExistence type="predicted"/>
<accession>A0A4Z2H8G1</accession>
<comment type="caution">
    <text evidence="2">The sequence shown here is derived from an EMBL/GenBank/DDBJ whole genome shotgun (WGS) entry which is preliminary data.</text>
</comment>
<keyword evidence="3" id="KW-1185">Reference proteome</keyword>
<evidence type="ECO:0000313" key="2">
    <source>
        <dbReference type="EMBL" id="TNN61810.1"/>
    </source>
</evidence>
<evidence type="ECO:0000256" key="1">
    <source>
        <dbReference type="SAM" id="Phobius"/>
    </source>
</evidence>
<dbReference type="AlphaFoldDB" id="A0A4Z2H8G1"/>
<protein>
    <submittedName>
        <fullName evidence="2">Uncharacterized protein</fullName>
    </submittedName>
</protein>
<name>A0A4Z2H8G1_9TELE</name>
<keyword evidence="1" id="KW-1133">Transmembrane helix</keyword>
<keyword evidence="1" id="KW-0472">Membrane</keyword>
<keyword evidence="1" id="KW-0812">Transmembrane</keyword>
<dbReference type="Proteomes" id="UP000314294">
    <property type="component" value="Unassembled WGS sequence"/>
</dbReference>
<organism evidence="2 3">
    <name type="scientific">Liparis tanakae</name>
    <name type="common">Tanaka's snailfish</name>
    <dbReference type="NCBI Taxonomy" id="230148"/>
    <lineage>
        <taxon>Eukaryota</taxon>
        <taxon>Metazoa</taxon>
        <taxon>Chordata</taxon>
        <taxon>Craniata</taxon>
        <taxon>Vertebrata</taxon>
        <taxon>Euteleostomi</taxon>
        <taxon>Actinopterygii</taxon>
        <taxon>Neopterygii</taxon>
        <taxon>Teleostei</taxon>
        <taxon>Neoteleostei</taxon>
        <taxon>Acanthomorphata</taxon>
        <taxon>Eupercaria</taxon>
        <taxon>Perciformes</taxon>
        <taxon>Cottioidei</taxon>
        <taxon>Cottales</taxon>
        <taxon>Liparidae</taxon>
        <taxon>Liparis</taxon>
    </lineage>
</organism>
<feature type="transmembrane region" description="Helical" evidence="1">
    <location>
        <begin position="26"/>
        <end position="43"/>
    </location>
</feature>
<evidence type="ECO:0000313" key="3">
    <source>
        <dbReference type="Proteomes" id="UP000314294"/>
    </source>
</evidence>